<name>A0A432Y766_9GAMM</name>
<dbReference type="OrthoDB" id="9813771at2"/>
<evidence type="ECO:0000256" key="1">
    <source>
        <dbReference type="ARBA" id="ARBA00007665"/>
    </source>
</evidence>
<dbReference type="GO" id="GO:0006446">
    <property type="term" value="P:regulation of translational initiation"/>
    <property type="evidence" value="ECO:0007669"/>
    <property type="project" value="TreeGrafter"/>
</dbReference>
<evidence type="ECO:0000259" key="3">
    <source>
        <dbReference type="Pfam" id="PF09186"/>
    </source>
</evidence>
<dbReference type="PANTHER" id="PTHR16301:SF20">
    <property type="entry name" value="IMPACT FAMILY MEMBER YIGZ"/>
    <property type="match status" value="1"/>
</dbReference>
<comment type="caution">
    <text evidence="4">The sequence shown here is derived from an EMBL/GenBank/DDBJ whole genome shotgun (WGS) entry which is preliminary data.</text>
</comment>
<dbReference type="Pfam" id="PF09186">
    <property type="entry name" value="DUF1949"/>
    <property type="match status" value="1"/>
</dbReference>
<dbReference type="Gene3D" id="3.30.70.240">
    <property type="match status" value="1"/>
</dbReference>
<dbReference type="PROSITE" id="PS00910">
    <property type="entry name" value="UPF0029"/>
    <property type="match status" value="1"/>
</dbReference>
<dbReference type="NCBIfam" id="TIGR00257">
    <property type="entry name" value="IMPACT_YIGZ"/>
    <property type="match status" value="1"/>
</dbReference>
<dbReference type="GO" id="GO:0005737">
    <property type="term" value="C:cytoplasm"/>
    <property type="evidence" value="ECO:0007669"/>
    <property type="project" value="TreeGrafter"/>
</dbReference>
<dbReference type="InterPro" id="IPR020568">
    <property type="entry name" value="Ribosomal_Su5_D2-typ_SF"/>
</dbReference>
<dbReference type="PANTHER" id="PTHR16301">
    <property type="entry name" value="IMPACT-RELATED"/>
    <property type="match status" value="1"/>
</dbReference>
<dbReference type="InterPro" id="IPR015796">
    <property type="entry name" value="Impact_YigZ-like"/>
</dbReference>
<dbReference type="Gene3D" id="3.30.230.30">
    <property type="entry name" value="Impact, N-terminal domain"/>
    <property type="match status" value="1"/>
</dbReference>
<protein>
    <submittedName>
        <fullName evidence="4">YigZ family protein</fullName>
    </submittedName>
</protein>
<feature type="domain" description="UPF0029" evidence="3">
    <location>
        <begin position="149"/>
        <end position="204"/>
    </location>
</feature>
<sequence>MKALVYSAVQHYLIPKTAVVVELEVKQSRFITSLKPVVSLTEHQAHIAECQHRWPGASHYCSAAVAGAPNASQQYAMSDDGEPSGTAGRPMLNVLLKQEVGELSVVVTRYFGGIKLGTGGLQRAYSQATVDVLQAAEFIEKKVRKAAYIHYDYADQKIVSHWLAHYDAVTQHQDFAAAIEHDLAVAESDFEDLAEALKNATQGRVELKES</sequence>
<dbReference type="InterPro" id="IPR020569">
    <property type="entry name" value="UPF0029_Impact_CS"/>
</dbReference>
<comment type="similarity">
    <text evidence="1">Belongs to the IMPACT family.</text>
</comment>
<evidence type="ECO:0000313" key="4">
    <source>
        <dbReference type="EMBL" id="RUO56731.1"/>
    </source>
</evidence>
<feature type="domain" description="Impact N-terminal" evidence="2">
    <location>
        <begin position="26"/>
        <end position="133"/>
    </location>
</feature>
<dbReference type="Proteomes" id="UP000287649">
    <property type="component" value="Unassembled WGS sequence"/>
</dbReference>
<dbReference type="SUPFAM" id="SSF54980">
    <property type="entry name" value="EF-G C-terminal domain-like"/>
    <property type="match status" value="1"/>
</dbReference>
<dbReference type="GO" id="GO:0043168">
    <property type="term" value="F:anion binding"/>
    <property type="evidence" value="ECO:0007669"/>
    <property type="project" value="UniProtKB-ARBA"/>
</dbReference>
<dbReference type="GO" id="GO:0032561">
    <property type="term" value="F:guanyl ribonucleotide binding"/>
    <property type="evidence" value="ECO:0007669"/>
    <property type="project" value="UniProtKB-ARBA"/>
</dbReference>
<keyword evidence="5" id="KW-1185">Reference proteome</keyword>
<dbReference type="InterPro" id="IPR015269">
    <property type="entry name" value="UPF0029_Impact_C"/>
</dbReference>
<dbReference type="AlphaFoldDB" id="A0A432Y766"/>
<dbReference type="RefSeq" id="WP_126772215.1">
    <property type="nucleotide sequence ID" value="NZ_JANQBU010000001.1"/>
</dbReference>
<dbReference type="InterPro" id="IPR036956">
    <property type="entry name" value="Impact_N_sf"/>
</dbReference>
<accession>A0A432Y766</accession>
<evidence type="ECO:0000313" key="5">
    <source>
        <dbReference type="Proteomes" id="UP000287649"/>
    </source>
</evidence>
<gene>
    <name evidence="4" type="ORF">CWI70_08365</name>
</gene>
<evidence type="ECO:0000259" key="2">
    <source>
        <dbReference type="Pfam" id="PF01205"/>
    </source>
</evidence>
<dbReference type="GO" id="GO:0017111">
    <property type="term" value="F:ribonucleoside triphosphate phosphatase activity"/>
    <property type="evidence" value="ECO:0007669"/>
    <property type="project" value="UniProtKB-ARBA"/>
</dbReference>
<dbReference type="InterPro" id="IPR035647">
    <property type="entry name" value="EFG_III/V"/>
</dbReference>
<dbReference type="InterPro" id="IPR001498">
    <property type="entry name" value="Impact_N"/>
</dbReference>
<proteinExistence type="inferred from homology"/>
<dbReference type="InterPro" id="IPR023582">
    <property type="entry name" value="Impact"/>
</dbReference>
<organism evidence="4 5">
    <name type="scientific">Pseudidiomarina homiensis</name>
    <dbReference type="NCBI Taxonomy" id="364198"/>
    <lineage>
        <taxon>Bacteria</taxon>
        <taxon>Pseudomonadati</taxon>
        <taxon>Pseudomonadota</taxon>
        <taxon>Gammaproteobacteria</taxon>
        <taxon>Alteromonadales</taxon>
        <taxon>Idiomarinaceae</taxon>
        <taxon>Pseudidiomarina</taxon>
    </lineage>
</organism>
<reference evidence="5" key="1">
    <citation type="journal article" date="2018" name="Front. Microbiol.">
        <title>Genome-Based Analysis Reveals the Taxonomy and Diversity of the Family Idiomarinaceae.</title>
        <authorList>
            <person name="Liu Y."/>
            <person name="Lai Q."/>
            <person name="Shao Z."/>
        </authorList>
    </citation>
    <scope>NUCLEOTIDE SEQUENCE [LARGE SCALE GENOMIC DNA]</scope>
    <source>
        <strain evidence="5">PO-M2</strain>
    </source>
</reference>
<dbReference type="Pfam" id="PF01205">
    <property type="entry name" value="Impact_N"/>
    <property type="match status" value="1"/>
</dbReference>
<dbReference type="EMBL" id="PIPX01000001">
    <property type="protein sequence ID" value="RUO56731.1"/>
    <property type="molecule type" value="Genomic_DNA"/>
</dbReference>
<dbReference type="SUPFAM" id="SSF54211">
    <property type="entry name" value="Ribosomal protein S5 domain 2-like"/>
    <property type="match status" value="1"/>
</dbReference>